<dbReference type="InterPro" id="IPR011042">
    <property type="entry name" value="6-blade_b-propeller_TolB-like"/>
</dbReference>
<dbReference type="Gene3D" id="2.120.10.30">
    <property type="entry name" value="TolB, C-terminal domain"/>
    <property type="match status" value="1"/>
</dbReference>
<sequence>MNIGSIICAFFALAFAIKLYGVLDFLDYFEEIYSYHDEECIKVMSIGASEDHNKFNDNSIIMTQWKVTDYVPGEDRPGAMYVASGFLNSKKNQSTEEFVAKDLKIKELPIVNYPENVDFHPHGSYILDRELYVINHAYDKGGERIDVFDIITTSSDIPKRLVFKHSITSEWMKKEFNGILNSLVVVEPNKFYVTQYKGEPDSFVDDQMVSHETKALIEFLKARFLGTRNCHIWYCEYNSDEVNCRKVASHFMSANGLTHNKDYSKIFIADQKDIVIFDRDASTNDLLGRIELKAPHFIDNVKYDQTTEKVYGGTINNLMSVLKHKFPDESDELISGAVEISQNNDGKWEAKEVLSTSKLHCVSNGLRMHNHLVLGAGGIGYEGILVCPVVSDDTK</sequence>
<dbReference type="SUPFAM" id="SSF63829">
    <property type="entry name" value="Calcium-dependent phosphotriesterase"/>
    <property type="match status" value="1"/>
</dbReference>
<organism evidence="1">
    <name type="scientific">Ditylum brightwellii</name>
    <dbReference type="NCBI Taxonomy" id="49249"/>
    <lineage>
        <taxon>Eukaryota</taxon>
        <taxon>Sar</taxon>
        <taxon>Stramenopiles</taxon>
        <taxon>Ochrophyta</taxon>
        <taxon>Bacillariophyta</taxon>
        <taxon>Mediophyceae</taxon>
        <taxon>Lithodesmiophycidae</taxon>
        <taxon>Lithodesmiales</taxon>
        <taxon>Lithodesmiaceae</taxon>
        <taxon>Ditylum</taxon>
    </lineage>
</organism>
<evidence type="ECO:0000313" key="1">
    <source>
        <dbReference type="EMBL" id="CAD9351164.1"/>
    </source>
</evidence>
<dbReference type="InterPro" id="IPR051288">
    <property type="entry name" value="Serum_paraoxonase/arylesterase"/>
</dbReference>
<name>A0A7S1ZWU3_9STRA</name>
<proteinExistence type="predicted"/>
<protein>
    <recommendedName>
        <fullName evidence="2">Arylesterase</fullName>
    </recommendedName>
</protein>
<dbReference type="PANTHER" id="PTHR11799:SF12">
    <property type="entry name" value="PARAOXONASE-RELATED"/>
    <property type="match status" value="1"/>
</dbReference>
<accession>A0A7S1ZWU3</accession>
<reference evidence="1" key="1">
    <citation type="submission" date="2021-01" db="EMBL/GenBank/DDBJ databases">
        <authorList>
            <person name="Corre E."/>
            <person name="Pelletier E."/>
            <person name="Niang G."/>
            <person name="Scheremetjew M."/>
            <person name="Finn R."/>
            <person name="Kale V."/>
            <person name="Holt S."/>
            <person name="Cochrane G."/>
            <person name="Meng A."/>
            <person name="Brown T."/>
            <person name="Cohen L."/>
        </authorList>
    </citation>
    <scope>NUCLEOTIDE SEQUENCE</scope>
    <source>
        <strain evidence="1">Pop2</strain>
    </source>
</reference>
<dbReference type="PANTHER" id="PTHR11799">
    <property type="entry name" value="PARAOXONASE"/>
    <property type="match status" value="1"/>
</dbReference>
<dbReference type="EMBL" id="HBGN01033853">
    <property type="protein sequence ID" value="CAD9351164.1"/>
    <property type="molecule type" value="Transcribed_RNA"/>
</dbReference>
<dbReference type="AlphaFoldDB" id="A0A7S1ZWU3"/>
<evidence type="ECO:0008006" key="2">
    <source>
        <dbReference type="Google" id="ProtNLM"/>
    </source>
</evidence>
<gene>
    <name evidence="1" type="ORF">DBRI1063_LOCUS21815</name>
</gene>